<accession>A0A3P7Q0T4</accession>
<dbReference type="OrthoDB" id="424753at2759"/>
<feature type="domain" description="Peptidase C2 calpain" evidence="3">
    <location>
        <begin position="2"/>
        <end position="121"/>
    </location>
</feature>
<reference evidence="4 5" key="1">
    <citation type="submission" date="2018-11" db="EMBL/GenBank/DDBJ databases">
        <authorList>
            <consortium name="Pathogen Informatics"/>
        </authorList>
    </citation>
    <scope>NUCLEOTIDE SEQUENCE [LARGE SCALE GENOMIC DNA]</scope>
</reference>
<dbReference type="AlphaFoldDB" id="A0A3P7Q0T4"/>
<organism evidence="4 5">
    <name type="scientific">Dibothriocephalus latus</name>
    <name type="common">Fish tapeworm</name>
    <name type="synonym">Diphyllobothrium latum</name>
    <dbReference type="NCBI Taxonomy" id="60516"/>
    <lineage>
        <taxon>Eukaryota</taxon>
        <taxon>Metazoa</taxon>
        <taxon>Spiralia</taxon>
        <taxon>Lophotrochozoa</taxon>
        <taxon>Platyhelminthes</taxon>
        <taxon>Cestoda</taxon>
        <taxon>Eucestoda</taxon>
        <taxon>Diphyllobothriidea</taxon>
        <taxon>Diphyllobothriidae</taxon>
        <taxon>Dibothriocephalus</taxon>
    </lineage>
</organism>
<dbReference type="SUPFAM" id="SSF49758">
    <property type="entry name" value="Calpain large subunit, middle domain (domain III)"/>
    <property type="match status" value="1"/>
</dbReference>
<dbReference type="GO" id="GO:0004198">
    <property type="term" value="F:calcium-dependent cysteine-type endopeptidase activity"/>
    <property type="evidence" value="ECO:0007669"/>
    <property type="project" value="InterPro"/>
</dbReference>
<dbReference type="InterPro" id="IPR036213">
    <property type="entry name" value="Calpain_III_sf"/>
</dbReference>
<evidence type="ECO:0000313" key="4">
    <source>
        <dbReference type="EMBL" id="VDN24036.1"/>
    </source>
</evidence>
<feature type="region of interest" description="Disordered" evidence="2">
    <location>
        <begin position="1"/>
        <end position="20"/>
    </location>
</feature>
<dbReference type="Gene3D" id="2.60.120.380">
    <property type="match status" value="1"/>
</dbReference>
<gene>
    <name evidence="4" type="ORF">DILT_LOCUS14367</name>
</gene>
<dbReference type="PANTHER" id="PTHR10183">
    <property type="entry name" value="CALPAIN"/>
    <property type="match status" value="1"/>
</dbReference>
<dbReference type="SMART" id="SM00720">
    <property type="entry name" value="calpain_III"/>
    <property type="match status" value="1"/>
</dbReference>
<dbReference type="InterPro" id="IPR022683">
    <property type="entry name" value="Calpain_III"/>
</dbReference>
<feature type="compositionally biased region" description="Acidic residues" evidence="2">
    <location>
        <begin position="10"/>
        <end position="19"/>
    </location>
</feature>
<evidence type="ECO:0000313" key="5">
    <source>
        <dbReference type="Proteomes" id="UP000281553"/>
    </source>
</evidence>
<comment type="similarity">
    <text evidence="1">Belongs to the peptidase C2 family.</text>
</comment>
<dbReference type="PANTHER" id="PTHR10183:SF433">
    <property type="entry name" value="CALPAIN-A-RELATED"/>
    <property type="match status" value="1"/>
</dbReference>
<evidence type="ECO:0000256" key="1">
    <source>
        <dbReference type="ARBA" id="ARBA00007623"/>
    </source>
</evidence>
<dbReference type="InterPro" id="IPR022682">
    <property type="entry name" value="Calpain_domain_III"/>
</dbReference>
<dbReference type="GO" id="GO:0006508">
    <property type="term" value="P:proteolysis"/>
    <property type="evidence" value="ECO:0007669"/>
    <property type="project" value="InterPro"/>
</dbReference>
<proteinExistence type="inferred from homology"/>
<dbReference type="Proteomes" id="UP000281553">
    <property type="component" value="Unassembled WGS sequence"/>
</dbReference>
<evidence type="ECO:0000259" key="3">
    <source>
        <dbReference type="SMART" id="SM00720"/>
    </source>
</evidence>
<name>A0A3P7Q0T4_DIBLA</name>
<dbReference type="EMBL" id="UYRU01073939">
    <property type="protein sequence ID" value="VDN24036.1"/>
    <property type="molecule type" value="Genomic_DNA"/>
</dbReference>
<evidence type="ECO:0000256" key="2">
    <source>
        <dbReference type="SAM" id="MobiDB-lite"/>
    </source>
</evidence>
<sequence>MNPQFRVDVEDPDESDDDPTGTIVIGLMQMGMREKLQVPFTIGYAIYEFPRTAPPNSLLSHEFFMRTASKARSPVFSNTREVCGRHKLPPGRYVIIPSTFEPNLEAKFLLRIFSEKAYNARWVCVCVCVCVGVSAKRDLVYVSSGRVVLWHA</sequence>
<dbReference type="Pfam" id="PF01067">
    <property type="entry name" value="Calpain_III"/>
    <property type="match status" value="1"/>
</dbReference>
<keyword evidence="5" id="KW-1185">Reference proteome</keyword>
<dbReference type="InterPro" id="IPR022684">
    <property type="entry name" value="Calpain_cysteine_protease"/>
</dbReference>
<dbReference type="GO" id="GO:0005737">
    <property type="term" value="C:cytoplasm"/>
    <property type="evidence" value="ECO:0007669"/>
    <property type="project" value="TreeGrafter"/>
</dbReference>
<protein>
    <recommendedName>
        <fullName evidence="3">Peptidase C2 calpain domain-containing protein</fullName>
    </recommendedName>
</protein>